<feature type="region of interest" description="Disordered" evidence="1">
    <location>
        <begin position="437"/>
        <end position="456"/>
    </location>
</feature>
<evidence type="ECO:0000313" key="2">
    <source>
        <dbReference type="EMBL" id="EOA99049.1"/>
    </source>
</evidence>
<proteinExistence type="predicted"/>
<evidence type="ECO:0000256" key="1">
    <source>
        <dbReference type="SAM" id="MobiDB-lite"/>
    </source>
</evidence>
<keyword evidence="3" id="KW-1185">Reference proteome</keyword>
<evidence type="ECO:0000313" key="3">
    <source>
        <dbReference type="Proteomes" id="UP000296049"/>
    </source>
</evidence>
<name>R0LC39_ANAPL</name>
<gene>
    <name evidence="2" type="ORF">Anapl_14108</name>
</gene>
<dbReference type="EMBL" id="KB743391">
    <property type="protein sequence ID" value="EOA99049.1"/>
    <property type="molecule type" value="Genomic_DNA"/>
</dbReference>
<dbReference type="AlphaFoldDB" id="R0LC39"/>
<organism evidence="2 3">
    <name type="scientific">Anas platyrhynchos</name>
    <name type="common">Mallard</name>
    <name type="synonym">Anas boschas</name>
    <dbReference type="NCBI Taxonomy" id="8839"/>
    <lineage>
        <taxon>Eukaryota</taxon>
        <taxon>Metazoa</taxon>
        <taxon>Chordata</taxon>
        <taxon>Craniata</taxon>
        <taxon>Vertebrata</taxon>
        <taxon>Euteleostomi</taxon>
        <taxon>Archelosauria</taxon>
        <taxon>Archosauria</taxon>
        <taxon>Dinosauria</taxon>
        <taxon>Saurischia</taxon>
        <taxon>Theropoda</taxon>
        <taxon>Coelurosauria</taxon>
        <taxon>Aves</taxon>
        <taxon>Neognathae</taxon>
        <taxon>Galloanserae</taxon>
        <taxon>Anseriformes</taxon>
        <taxon>Anatidae</taxon>
        <taxon>Anatinae</taxon>
        <taxon>Anas</taxon>
    </lineage>
</organism>
<dbReference type="Proteomes" id="UP000296049">
    <property type="component" value="Unassembled WGS sequence"/>
</dbReference>
<feature type="compositionally biased region" description="Basic and acidic residues" evidence="1">
    <location>
        <begin position="437"/>
        <end position="454"/>
    </location>
</feature>
<reference evidence="3" key="1">
    <citation type="journal article" date="2013" name="Nat. Genet.">
        <title>The duck genome and transcriptome provide insight into an avian influenza virus reservoir species.</title>
        <authorList>
            <person name="Huang Y."/>
            <person name="Li Y."/>
            <person name="Burt D.W."/>
            <person name="Chen H."/>
            <person name="Zhang Y."/>
            <person name="Qian W."/>
            <person name="Kim H."/>
            <person name="Gan S."/>
            <person name="Zhao Y."/>
            <person name="Li J."/>
            <person name="Yi K."/>
            <person name="Feng H."/>
            <person name="Zhu P."/>
            <person name="Li B."/>
            <person name="Liu Q."/>
            <person name="Fairley S."/>
            <person name="Magor K.E."/>
            <person name="Du Z."/>
            <person name="Hu X."/>
            <person name="Goodman L."/>
            <person name="Tafer H."/>
            <person name="Vignal A."/>
            <person name="Lee T."/>
            <person name="Kim K.W."/>
            <person name="Sheng Z."/>
            <person name="An Y."/>
            <person name="Searle S."/>
            <person name="Herrero J."/>
            <person name="Groenen M.A."/>
            <person name="Crooijmans R.P."/>
            <person name="Faraut T."/>
            <person name="Cai Q."/>
            <person name="Webster R.G."/>
            <person name="Aldridge J.R."/>
            <person name="Warren W.C."/>
            <person name="Bartschat S."/>
            <person name="Kehr S."/>
            <person name="Marz M."/>
            <person name="Stadler P.F."/>
            <person name="Smith J."/>
            <person name="Kraus R.H."/>
            <person name="Zhao Y."/>
            <person name="Ren L."/>
            <person name="Fei J."/>
            <person name="Morisson M."/>
            <person name="Kaiser P."/>
            <person name="Griffin D.K."/>
            <person name="Rao M."/>
            <person name="Pitel F."/>
            <person name="Wang J."/>
            <person name="Li N."/>
        </authorList>
    </citation>
    <scope>NUCLEOTIDE SEQUENCE [LARGE SCALE GENOMIC DNA]</scope>
</reference>
<protein>
    <submittedName>
        <fullName evidence="2">Uncharacterized protein</fullName>
    </submittedName>
</protein>
<accession>R0LC39</accession>
<sequence length="543" mass="60434">MGAQPFEGGVAACLSNCLPRCSRWLLLTAKQGQGALKISSVESQHISCAILASQGQCLLTKLETKLPELYYNSMTPKTFKEMKNSIKEENFMQTHPCSEDQDRKKKDPADCTLEIQLIKECKMSIWTETKTYLPMEPLCTPKLRETTRHKPEGMAKNVPYRLPDTINVDGDVSFDEGDILQFLPGRQGQERAKDPNGCDMALPSVQDFNAEYSSPIITKLMAMLTTVKELTVFNEKRHFSTPSQCQVNRQESGYITEVSSHIFVHVIGLLEATAAMLHKGSDIACKLRQLQEQMGSLMGANCSERLVLKVSGSRRTGAGKKLKLREADPRAQLPLAGKQLRIMGNHMSLGAKTVLVTLQLMLLINNQTVYDPGTWDQTEVKICSAKLSKPLKEARTESRWKWAHRSWEEAQVERSGPVHTTAPRRYLLLPRRESKKDQGDLVKDTSGDAGEEKTATTTQAKTFVNEDRYKESCSPNLLFWMSCSTVFPIAPTTCGPAAHTLVVIASTPCGTEETERKEIEGYCCFIAAVNQATGEDVLEMVTS</sequence>